<feature type="transmembrane region" description="Helical" evidence="1">
    <location>
        <begin position="28"/>
        <end position="46"/>
    </location>
</feature>
<dbReference type="RefSeq" id="WP_014651939.1">
    <property type="nucleotide sequence ID" value="NC_017672.3"/>
</dbReference>
<keyword evidence="1" id="KW-1133">Transmembrane helix</keyword>
<proteinExistence type="predicted"/>
<feature type="transmembrane region" description="Helical" evidence="1">
    <location>
        <begin position="5"/>
        <end position="22"/>
    </location>
</feature>
<dbReference type="Proteomes" id="UP000007392">
    <property type="component" value="Chromosome"/>
</dbReference>
<gene>
    <name evidence="2" type="ORF">B2K_24705</name>
</gene>
<evidence type="ECO:0000313" key="3">
    <source>
        <dbReference type="Proteomes" id="UP000007392"/>
    </source>
</evidence>
<accession>I0BNA0</accession>
<keyword evidence="1" id="KW-0472">Membrane</keyword>
<evidence type="ECO:0000313" key="2">
    <source>
        <dbReference type="EMBL" id="AFH63847.1"/>
    </source>
</evidence>
<keyword evidence="1" id="KW-0812">Transmembrane</keyword>
<reference evidence="2 3" key="1">
    <citation type="submission" date="2013-06" db="EMBL/GenBank/DDBJ databases">
        <title>Complete genome sequence of Paenibacillus mucilaginosus K02.</title>
        <authorList>
            <person name="Xiao B."/>
            <person name="Sun L."/>
            <person name="Xiao L."/>
            <person name="Lian B."/>
        </authorList>
    </citation>
    <scope>NUCLEOTIDE SEQUENCE [LARGE SCALE GENOMIC DNA]</scope>
    <source>
        <strain evidence="2 3">K02</strain>
    </source>
</reference>
<evidence type="ECO:0000256" key="1">
    <source>
        <dbReference type="SAM" id="Phobius"/>
    </source>
</evidence>
<protein>
    <submittedName>
        <fullName evidence="2">Uncharacterized protein</fullName>
    </submittedName>
</protein>
<dbReference type="AlphaFoldDB" id="I0BNA0"/>
<dbReference type="PATRIC" id="fig|997761.3.peg.4903"/>
<sequence>MNVRYLIHWLLFMFLMQWIGKYETFYNAYWLILLCTAIGLADYLLAKMSAKVRFLNKRVSLPVMIGGVGAGTLLFWYAV</sequence>
<feature type="transmembrane region" description="Helical" evidence="1">
    <location>
        <begin position="58"/>
        <end position="78"/>
    </location>
</feature>
<organism evidence="2 3">
    <name type="scientific">Paenibacillus mucilaginosus K02</name>
    <dbReference type="NCBI Taxonomy" id="997761"/>
    <lineage>
        <taxon>Bacteria</taxon>
        <taxon>Bacillati</taxon>
        <taxon>Bacillota</taxon>
        <taxon>Bacilli</taxon>
        <taxon>Bacillales</taxon>
        <taxon>Paenibacillaceae</taxon>
        <taxon>Paenibacillus</taxon>
    </lineage>
</organism>
<dbReference type="HOGENOM" id="CLU_2602702_0_0_9"/>
<name>I0BNA0_9BACL</name>
<dbReference type="EMBL" id="CP003422">
    <property type="protein sequence ID" value="AFH63847.1"/>
    <property type="molecule type" value="Genomic_DNA"/>
</dbReference>
<dbReference type="KEGG" id="pmw:B2K_24705"/>